<keyword evidence="10" id="KW-1185">Reference proteome</keyword>
<dbReference type="GO" id="GO:0004029">
    <property type="term" value="F:aldehyde dehydrogenase (NAD+) activity"/>
    <property type="evidence" value="ECO:0007669"/>
    <property type="project" value="TreeGrafter"/>
</dbReference>
<dbReference type="FunFam" id="3.40.309.10:FF:000003">
    <property type="entry name" value="Aldehyde dehydrogenase"/>
    <property type="match status" value="1"/>
</dbReference>
<dbReference type="Gene3D" id="3.40.309.10">
    <property type="entry name" value="Aldehyde Dehydrogenase, Chain A, domain 2"/>
    <property type="match status" value="1"/>
</dbReference>
<dbReference type="InterPro" id="IPR016161">
    <property type="entry name" value="Ald_DH/histidinol_DH"/>
</dbReference>
<evidence type="ECO:0000256" key="5">
    <source>
        <dbReference type="PIRSR" id="PIRSR036492-1"/>
    </source>
</evidence>
<name>W2ULI9_9FLAO</name>
<sequence>METIFKKREMDEDLLKQQDAFFNAQKTKDVSYRKEMLVALRNEIEINEEAICDAIYDDFKKPQFESMATETQLVLAELNLMIKRIRQWASPTRVSTNLLNFPSSDRIYKEPFGKVLIIAPWNYPFQLAIAPLIGAVAAGNTAVIKPSELTPNTSAIIAKIIKAVFPVEYVSVVEGGVEVSQKLLSFKWDYIFFTGSTAVGKIVYKSAAEHLTPVTLELGGKNPCIVDETAKINLAAKRIVWGKFINAGQTCIAPDYILVHHKVKDQLLEALKRNIEKSYGKNVEASPDFARIVNHKHYKRLISLLEDENVVFGGLTNESDNYLAPTLVNEPDLEAAIMKEEIFGPILPILSYKNEDDLTKIMGKYSKPLATYIFSTKRKFQKKIVHLNSFGGGAINDTIIHIANKDLPFGGVGDSGIGAYHGKLSFDLFSHHKSVLKKANWIDVPLRYPPYKLPLKLAKKIKWMF</sequence>
<dbReference type="InterPro" id="IPR029510">
    <property type="entry name" value="Ald_DH_CS_GLU"/>
</dbReference>
<feature type="domain" description="Aldehyde dehydrogenase" evidence="8">
    <location>
        <begin position="21"/>
        <end position="435"/>
    </location>
</feature>
<keyword evidence="3" id="KW-0520">NAD</keyword>
<reference evidence="10" key="1">
    <citation type="submission" date="2013-11" db="EMBL/GenBank/DDBJ databases">
        <title>Draft genome sequence from a member of Zhouia, isolated tidal flat.</title>
        <authorList>
            <person name="Jin H."/>
            <person name="Jeon C.O."/>
        </authorList>
    </citation>
    <scope>NUCLEOTIDE SEQUENCE [LARGE SCALE GENOMIC DNA]</scope>
    <source>
        <strain evidence="10">AD3</strain>
    </source>
</reference>
<evidence type="ECO:0000256" key="2">
    <source>
        <dbReference type="ARBA" id="ARBA00023002"/>
    </source>
</evidence>
<evidence type="ECO:0000259" key="8">
    <source>
        <dbReference type="Pfam" id="PF00171"/>
    </source>
</evidence>
<evidence type="ECO:0000256" key="4">
    <source>
        <dbReference type="PIRNR" id="PIRNR036492"/>
    </source>
</evidence>
<dbReference type="CDD" id="cd07136">
    <property type="entry name" value="ALDH_YwdH-P39616"/>
    <property type="match status" value="1"/>
</dbReference>
<proteinExistence type="inferred from homology"/>
<dbReference type="Proteomes" id="UP000018850">
    <property type="component" value="Unassembled WGS sequence"/>
</dbReference>
<feature type="active site" evidence="5">
    <location>
        <position position="251"/>
    </location>
</feature>
<dbReference type="PANTHER" id="PTHR43570:SF16">
    <property type="entry name" value="ALDEHYDE DEHYDROGENASE TYPE III, ISOFORM Q"/>
    <property type="match status" value="1"/>
</dbReference>
<dbReference type="EMBL" id="AYXY01000023">
    <property type="protein sequence ID" value="ETN94834.1"/>
    <property type="molecule type" value="Genomic_DNA"/>
</dbReference>
<comment type="caution">
    <text evidence="9">The sequence shown here is derived from an EMBL/GenBank/DDBJ whole genome shotgun (WGS) entry which is preliminary data.</text>
</comment>
<protein>
    <recommendedName>
        <fullName evidence="4">Aldehyde dehydrogenase</fullName>
    </recommendedName>
</protein>
<dbReference type="eggNOG" id="COG1012">
    <property type="taxonomic scope" value="Bacteria"/>
</dbReference>
<dbReference type="InterPro" id="IPR016160">
    <property type="entry name" value="Ald_DH_CS_CYS"/>
</dbReference>
<dbReference type="PROSITE" id="PS00070">
    <property type="entry name" value="ALDEHYDE_DEHYDR_CYS"/>
    <property type="match status" value="1"/>
</dbReference>
<dbReference type="STRING" id="376730.SAMN04487906_1426"/>
<dbReference type="GO" id="GO:0006081">
    <property type="term" value="P:aldehyde metabolic process"/>
    <property type="evidence" value="ECO:0007669"/>
    <property type="project" value="InterPro"/>
</dbReference>
<dbReference type="PANTHER" id="PTHR43570">
    <property type="entry name" value="ALDEHYDE DEHYDROGENASE"/>
    <property type="match status" value="1"/>
</dbReference>
<evidence type="ECO:0000256" key="1">
    <source>
        <dbReference type="ARBA" id="ARBA00009986"/>
    </source>
</evidence>
<dbReference type="FunFam" id="3.40.605.10:FF:000004">
    <property type="entry name" value="Aldehyde dehydrogenase"/>
    <property type="match status" value="1"/>
</dbReference>
<organism evidence="9 10">
    <name type="scientific">Zhouia amylolytica AD3</name>
    <dbReference type="NCBI Taxonomy" id="1286632"/>
    <lineage>
        <taxon>Bacteria</taxon>
        <taxon>Pseudomonadati</taxon>
        <taxon>Bacteroidota</taxon>
        <taxon>Flavobacteriia</taxon>
        <taxon>Flavobacteriales</taxon>
        <taxon>Flavobacteriaceae</taxon>
        <taxon>Zhouia</taxon>
    </lineage>
</organism>
<accession>W2ULI9</accession>
<evidence type="ECO:0000256" key="6">
    <source>
        <dbReference type="PROSITE-ProRule" id="PRU10007"/>
    </source>
</evidence>
<feature type="active site" evidence="5 6">
    <location>
        <position position="217"/>
    </location>
</feature>
<dbReference type="PIRSF" id="PIRSF036492">
    <property type="entry name" value="ALDH"/>
    <property type="match status" value="1"/>
</dbReference>
<dbReference type="InterPro" id="IPR015590">
    <property type="entry name" value="Aldehyde_DH_dom"/>
</dbReference>
<dbReference type="PROSITE" id="PS00687">
    <property type="entry name" value="ALDEHYDE_DEHYDR_GLU"/>
    <property type="match status" value="1"/>
</dbReference>
<keyword evidence="2 4" id="KW-0560">Oxidoreductase</keyword>
<dbReference type="SUPFAM" id="SSF53720">
    <property type="entry name" value="ALDH-like"/>
    <property type="match status" value="1"/>
</dbReference>
<dbReference type="InterPro" id="IPR012394">
    <property type="entry name" value="Aldehyde_DH_NAD(P)"/>
</dbReference>
<dbReference type="Pfam" id="PF00171">
    <property type="entry name" value="Aldedh"/>
    <property type="match status" value="1"/>
</dbReference>
<gene>
    <name evidence="9" type="ORF">P278_27770</name>
</gene>
<evidence type="ECO:0000256" key="3">
    <source>
        <dbReference type="ARBA" id="ARBA00023027"/>
    </source>
</evidence>
<evidence type="ECO:0000313" key="10">
    <source>
        <dbReference type="Proteomes" id="UP000018850"/>
    </source>
</evidence>
<dbReference type="AlphaFoldDB" id="W2ULI9"/>
<dbReference type="GO" id="GO:0005737">
    <property type="term" value="C:cytoplasm"/>
    <property type="evidence" value="ECO:0007669"/>
    <property type="project" value="TreeGrafter"/>
</dbReference>
<comment type="similarity">
    <text evidence="1 4 7">Belongs to the aldehyde dehydrogenase family.</text>
</comment>
<dbReference type="InterPro" id="IPR016163">
    <property type="entry name" value="Ald_DH_C"/>
</dbReference>
<evidence type="ECO:0000313" key="9">
    <source>
        <dbReference type="EMBL" id="ETN94834.1"/>
    </source>
</evidence>
<dbReference type="InterPro" id="IPR016162">
    <property type="entry name" value="Ald_DH_N"/>
</dbReference>
<dbReference type="PATRIC" id="fig|1286632.3.peg.2771"/>
<evidence type="ECO:0000256" key="7">
    <source>
        <dbReference type="RuleBase" id="RU003345"/>
    </source>
</evidence>
<reference evidence="9 10" key="2">
    <citation type="journal article" date="2016" name="Genome Announc.">
        <title>Draft Genome Sequence of Zhouia amylolytica AD3, Isolated from Tidal Flat Sediment.</title>
        <authorList>
            <person name="Jia B."/>
            <person name="Jin H.M."/>
            <person name="Lee H.J."/>
            <person name="Jeon C.O."/>
        </authorList>
    </citation>
    <scope>NUCLEOTIDE SEQUENCE [LARGE SCALE GENOMIC DNA]</scope>
    <source>
        <strain evidence="9 10">AD3</strain>
    </source>
</reference>
<dbReference type="Gene3D" id="3.40.605.10">
    <property type="entry name" value="Aldehyde Dehydrogenase, Chain A, domain 1"/>
    <property type="match status" value="1"/>
</dbReference>